<evidence type="ECO:0000256" key="2">
    <source>
        <dbReference type="ARBA" id="ARBA00004496"/>
    </source>
</evidence>
<protein>
    <recommendedName>
        <fullName evidence="13">Small nuclear ribonucleoprotein Sm D1</fullName>
    </recommendedName>
    <alternativeName>
        <fullName evidence="11">snRNP core protein D1</fullName>
    </alternativeName>
</protein>
<evidence type="ECO:0000256" key="3">
    <source>
        <dbReference type="ARBA" id="ARBA00008146"/>
    </source>
</evidence>
<evidence type="ECO:0000259" key="14">
    <source>
        <dbReference type="PROSITE" id="PS52002"/>
    </source>
</evidence>
<dbReference type="GO" id="GO:0016829">
    <property type="term" value="F:lyase activity"/>
    <property type="evidence" value="ECO:0007669"/>
    <property type="project" value="UniProtKB-KW"/>
</dbReference>
<dbReference type="FunFam" id="2.30.30.100:FF:000016">
    <property type="entry name" value="Small nuclear ribonucleoprotein Sm D1"/>
    <property type="match status" value="1"/>
</dbReference>
<dbReference type="Gene3D" id="3.10.490.10">
    <property type="entry name" value="Gamma-glutamyl cyclotransferase-like"/>
    <property type="match status" value="1"/>
</dbReference>
<keyword evidence="9" id="KW-0539">Nucleus</keyword>
<dbReference type="EMBL" id="VOFY01000014">
    <property type="protein sequence ID" value="KAA8585859.1"/>
    <property type="molecule type" value="Genomic_DNA"/>
</dbReference>
<dbReference type="GO" id="GO:0000387">
    <property type="term" value="P:spliceosomal snRNP assembly"/>
    <property type="evidence" value="ECO:0007669"/>
    <property type="project" value="InterPro"/>
</dbReference>
<dbReference type="InterPro" id="IPR010920">
    <property type="entry name" value="LSM_dom_sf"/>
</dbReference>
<dbReference type="Proteomes" id="UP000327493">
    <property type="component" value="Chromosome 14"/>
</dbReference>
<organism evidence="15 16">
    <name type="scientific">Etheostoma spectabile</name>
    <name type="common">orangethroat darter</name>
    <dbReference type="NCBI Taxonomy" id="54343"/>
    <lineage>
        <taxon>Eukaryota</taxon>
        <taxon>Metazoa</taxon>
        <taxon>Chordata</taxon>
        <taxon>Craniata</taxon>
        <taxon>Vertebrata</taxon>
        <taxon>Euteleostomi</taxon>
        <taxon>Actinopterygii</taxon>
        <taxon>Neopterygii</taxon>
        <taxon>Teleostei</taxon>
        <taxon>Neoteleostei</taxon>
        <taxon>Acanthomorphata</taxon>
        <taxon>Eupercaria</taxon>
        <taxon>Perciformes</taxon>
        <taxon>Percoidei</taxon>
        <taxon>Percidae</taxon>
        <taxon>Etheostomatinae</taxon>
        <taxon>Etheostoma</taxon>
    </lineage>
</organism>
<evidence type="ECO:0000256" key="1">
    <source>
        <dbReference type="ARBA" id="ARBA00004123"/>
    </source>
</evidence>
<dbReference type="Pfam" id="PF01423">
    <property type="entry name" value="LSM"/>
    <property type="match status" value="1"/>
</dbReference>
<dbReference type="Gene3D" id="2.30.30.100">
    <property type="match status" value="1"/>
</dbReference>
<feature type="domain" description="Sm" evidence="14">
    <location>
        <begin position="22"/>
        <end position="94"/>
    </location>
</feature>
<feature type="non-terminal residue" evidence="15">
    <location>
        <position position="301"/>
    </location>
</feature>
<keyword evidence="4" id="KW-0963">Cytoplasm</keyword>
<evidence type="ECO:0000256" key="6">
    <source>
        <dbReference type="ARBA" id="ARBA00022728"/>
    </source>
</evidence>
<dbReference type="PANTHER" id="PTHR23338">
    <property type="entry name" value="SMALL NUCLEAR RIBONUCLEOPROTEIN SM"/>
    <property type="match status" value="1"/>
</dbReference>
<dbReference type="InterPro" id="IPR047575">
    <property type="entry name" value="Sm"/>
</dbReference>
<evidence type="ECO:0000256" key="4">
    <source>
        <dbReference type="ARBA" id="ARBA00022490"/>
    </source>
</evidence>
<keyword evidence="7" id="KW-0508">mRNA splicing</keyword>
<dbReference type="InterPro" id="IPR027141">
    <property type="entry name" value="LSm4/Sm_D1/D3"/>
</dbReference>
<evidence type="ECO:0000256" key="10">
    <source>
        <dbReference type="ARBA" id="ARBA00023274"/>
    </source>
</evidence>
<keyword evidence="10" id="KW-0687">Ribonucleoprotein</keyword>
<dbReference type="InterPro" id="IPR013024">
    <property type="entry name" value="GGCT-like"/>
</dbReference>
<evidence type="ECO:0000313" key="15">
    <source>
        <dbReference type="EMBL" id="KAA8585859.1"/>
    </source>
</evidence>
<keyword evidence="8" id="KW-0456">Lyase</keyword>
<dbReference type="AlphaFoldDB" id="A0A5J5CXK7"/>
<name>A0A5J5CXK7_9PERO</name>
<evidence type="ECO:0000256" key="12">
    <source>
        <dbReference type="ARBA" id="ARBA00054201"/>
    </source>
</evidence>
<accession>A0A5J5CXK7</accession>
<dbReference type="CDD" id="cd06661">
    <property type="entry name" value="GGCT_like"/>
    <property type="match status" value="1"/>
</dbReference>
<evidence type="ECO:0000256" key="9">
    <source>
        <dbReference type="ARBA" id="ARBA00023242"/>
    </source>
</evidence>
<dbReference type="InterPro" id="IPR034102">
    <property type="entry name" value="Sm_D1"/>
</dbReference>
<evidence type="ECO:0000256" key="7">
    <source>
        <dbReference type="ARBA" id="ARBA00023187"/>
    </source>
</evidence>
<comment type="similarity">
    <text evidence="3">Belongs to the snRNP core protein family.</text>
</comment>
<keyword evidence="16" id="KW-1185">Reference proteome</keyword>
<evidence type="ECO:0000256" key="5">
    <source>
        <dbReference type="ARBA" id="ARBA00022664"/>
    </source>
</evidence>
<keyword evidence="6" id="KW-0747">Spliceosome</keyword>
<dbReference type="Pfam" id="PF13772">
    <property type="entry name" value="AIG2_2"/>
    <property type="match status" value="1"/>
</dbReference>
<dbReference type="InterPro" id="IPR036568">
    <property type="entry name" value="GGCT-like_sf"/>
</dbReference>
<evidence type="ECO:0000256" key="8">
    <source>
        <dbReference type="ARBA" id="ARBA00023239"/>
    </source>
</evidence>
<dbReference type="PROSITE" id="PS52002">
    <property type="entry name" value="SM"/>
    <property type="match status" value="1"/>
</dbReference>
<dbReference type="InterPro" id="IPR001163">
    <property type="entry name" value="Sm_dom_euk/arc"/>
</dbReference>
<dbReference type="GO" id="GO:0003723">
    <property type="term" value="F:RNA binding"/>
    <property type="evidence" value="ECO:0007669"/>
    <property type="project" value="InterPro"/>
</dbReference>
<reference evidence="15 16" key="1">
    <citation type="submission" date="2019-08" db="EMBL/GenBank/DDBJ databases">
        <title>A chromosome-level genome assembly, high-density linkage maps, and genome scans reveal the genomic architecture of hybrid incompatibilities underlying speciation via character displacement in darters (Percidae: Etheostominae).</title>
        <authorList>
            <person name="Moran R.L."/>
            <person name="Catchen J.M."/>
            <person name="Fuller R.C."/>
        </authorList>
    </citation>
    <scope>NUCLEOTIDE SEQUENCE [LARGE SCALE GENOMIC DNA]</scope>
    <source>
        <strain evidence="15">EspeVRDwgs_2016</strain>
        <tissue evidence="15">Muscle</tissue>
    </source>
</reference>
<dbReference type="SUPFAM" id="SSF50182">
    <property type="entry name" value="Sm-like ribonucleoproteins"/>
    <property type="match status" value="1"/>
</dbReference>
<evidence type="ECO:0000256" key="13">
    <source>
        <dbReference type="ARBA" id="ARBA00070082"/>
    </source>
</evidence>
<dbReference type="SUPFAM" id="SSF110857">
    <property type="entry name" value="Gamma-glutamyl cyclotransferase-like"/>
    <property type="match status" value="1"/>
</dbReference>
<evidence type="ECO:0000256" key="11">
    <source>
        <dbReference type="ARBA" id="ARBA00033121"/>
    </source>
</evidence>
<keyword evidence="5" id="KW-0507">mRNA processing</keyword>
<comment type="subcellular location">
    <subcellularLocation>
        <location evidence="2">Cytoplasm</location>
    </subcellularLocation>
    <subcellularLocation>
        <location evidence="1">Nucleus</location>
    </subcellularLocation>
</comment>
<sequence length="301" mass="33251">MLFITPPLGGDDLSLHSVTIMKLVRFLMKLSHETVTIELKNGTQVHGTITGVDVSMNTHLKAVKMTLKNREPTQLESLSIRGNNIRYFILPDSLPLDTLLVDIEPKWLDGDEAGDEGVAEEGDEVGVARGDDYQVVHLQATTPLLLSFTSYPVCLCVCCVQDYELNFGLWEKHVDNSWHGGVATIKSCPGAEVWGVIWTLSNENLQSLDNQEGVSLGRYSPLEVSVETENGLMLCRSYQINNFHACPPSPQYKQVCACAVQISGWLLGCNLKKIRSRELVTRARLTSVSPKTSFGAVVWTS</sequence>
<gene>
    <name evidence="15" type="ORF">FQN60_007428</name>
</gene>
<dbReference type="GO" id="GO:0005681">
    <property type="term" value="C:spliceosomal complex"/>
    <property type="evidence" value="ECO:0007669"/>
    <property type="project" value="UniProtKB-KW"/>
</dbReference>
<comment type="caution">
    <text evidence="15">The sequence shown here is derived from an EMBL/GenBank/DDBJ whole genome shotgun (WGS) entry which is preliminary data.</text>
</comment>
<proteinExistence type="inferred from homology"/>
<dbReference type="CDD" id="cd01724">
    <property type="entry name" value="Sm_D1"/>
    <property type="match status" value="1"/>
</dbReference>
<dbReference type="SMART" id="SM00651">
    <property type="entry name" value="Sm"/>
    <property type="match status" value="1"/>
</dbReference>
<dbReference type="GO" id="GO:0005737">
    <property type="term" value="C:cytoplasm"/>
    <property type="evidence" value="ECO:0007669"/>
    <property type="project" value="UniProtKB-SubCell"/>
</dbReference>
<evidence type="ECO:0000313" key="16">
    <source>
        <dbReference type="Proteomes" id="UP000327493"/>
    </source>
</evidence>
<comment type="function">
    <text evidence="12">Plays a role in pre-mRNA splicing as a core component of the spliceosomal U1, U2, U4 and U5 small nuclear ribonucleoproteins (snRNPs), the building blocks of the spliceosome. Component of both the pre-catalytic spliceosome B complex and activated spliceosome C complexes. As a component of the minor spliceosome, involved in the splicing of U12-type introns in pre-mRNAs. May act as a charged protein scaffold to promote snRNP assembly or strengthen snRNP-snRNP interactions through non-specific electrostatic contacts with RNA.</text>
</comment>